<accession>A0A6M6JFY4</accession>
<evidence type="ECO:0008006" key="4">
    <source>
        <dbReference type="Google" id="ProtNLM"/>
    </source>
</evidence>
<dbReference type="RefSeq" id="WP_172158846.1">
    <property type="nucleotide sequence ID" value="NZ_CP053564.1"/>
</dbReference>
<protein>
    <recommendedName>
        <fullName evidence="4">DUF4190 domain-containing protein</fullName>
    </recommendedName>
</protein>
<feature type="transmembrane region" description="Helical" evidence="1">
    <location>
        <begin position="30"/>
        <end position="63"/>
    </location>
</feature>
<name>A0A6M6JFY4_9PSEU</name>
<proteinExistence type="predicted"/>
<sequence length="97" mass="9915">MSTDKTVADRLLEDARAKTAREESPTLGKIALIVGVLAVLVSPISILGWVFGAAALGLGVAAVRRPAAAQQAKIAMVLGVAAILVGVFFFTLNVAQG</sequence>
<gene>
    <name evidence="2" type="ORF">HOP40_14665</name>
</gene>
<evidence type="ECO:0000313" key="3">
    <source>
        <dbReference type="Proteomes" id="UP000505377"/>
    </source>
</evidence>
<dbReference type="Proteomes" id="UP000505377">
    <property type="component" value="Chromosome"/>
</dbReference>
<keyword evidence="1" id="KW-0812">Transmembrane</keyword>
<dbReference type="AlphaFoldDB" id="A0A6M6JFY4"/>
<keyword evidence="1" id="KW-1133">Transmembrane helix</keyword>
<reference evidence="2 3" key="1">
    <citation type="submission" date="2020-05" db="EMBL/GenBank/DDBJ databases">
        <authorList>
            <person name="Mo P."/>
        </authorList>
    </citation>
    <scope>NUCLEOTIDE SEQUENCE [LARGE SCALE GENOMIC DNA]</scope>
    <source>
        <strain evidence="2 3">Gen01</strain>
    </source>
</reference>
<evidence type="ECO:0000256" key="1">
    <source>
        <dbReference type="SAM" id="Phobius"/>
    </source>
</evidence>
<evidence type="ECO:0000313" key="2">
    <source>
        <dbReference type="EMBL" id="QJY46908.1"/>
    </source>
</evidence>
<keyword evidence="3" id="KW-1185">Reference proteome</keyword>
<dbReference type="EMBL" id="CP053564">
    <property type="protein sequence ID" value="QJY46908.1"/>
    <property type="molecule type" value="Genomic_DNA"/>
</dbReference>
<dbReference type="KEGG" id="pbro:HOP40_14665"/>
<keyword evidence="1" id="KW-0472">Membrane</keyword>
<feature type="transmembrane region" description="Helical" evidence="1">
    <location>
        <begin position="75"/>
        <end position="95"/>
    </location>
</feature>
<organism evidence="2 3">
    <name type="scientific">Pseudonocardia broussonetiae</name>
    <dbReference type="NCBI Taxonomy" id="2736640"/>
    <lineage>
        <taxon>Bacteria</taxon>
        <taxon>Bacillati</taxon>
        <taxon>Actinomycetota</taxon>
        <taxon>Actinomycetes</taxon>
        <taxon>Pseudonocardiales</taxon>
        <taxon>Pseudonocardiaceae</taxon>
        <taxon>Pseudonocardia</taxon>
    </lineage>
</organism>